<gene>
    <name evidence="1" type="ORF">QRO08_19590</name>
</gene>
<name>A0ABY9AM54_PARCI</name>
<dbReference type="InterPro" id="IPR036188">
    <property type="entry name" value="FAD/NAD-bd_sf"/>
</dbReference>
<evidence type="ECO:0008006" key="3">
    <source>
        <dbReference type="Google" id="ProtNLM"/>
    </source>
</evidence>
<accession>A0ABY9AM54</accession>
<dbReference type="Proteomes" id="UP001242732">
    <property type="component" value="Chromosome"/>
</dbReference>
<dbReference type="SUPFAM" id="SSF51905">
    <property type="entry name" value="FAD/NAD(P)-binding domain"/>
    <property type="match status" value="1"/>
</dbReference>
<dbReference type="EMBL" id="CP127363">
    <property type="protein sequence ID" value="WIY48001.1"/>
    <property type="molecule type" value="Genomic_DNA"/>
</dbReference>
<organism evidence="1 2">
    <name type="scientific">Paracidovorax citrulli</name>
    <name type="common">Acidovorax citrulli</name>
    <dbReference type="NCBI Taxonomy" id="80869"/>
    <lineage>
        <taxon>Bacteria</taxon>
        <taxon>Pseudomonadati</taxon>
        <taxon>Pseudomonadota</taxon>
        <taxon>Betaproteobacteria</taxon>
        <taxon>Burkholderiales</taxon>
        <taxon>Comamonadaceae</taxon>
        <taxon>Paracidovorax</taxon>
    </lineage>
</organism>
<evidence type="ECO:0000313" key="2">
    <source>
        <dbReference type="Proteomes" id="UP001242732"/>
    </source>
</evidence>
<protein>
    <recommendedName>
        <fullName evidence="3">FAD-dependent pyridine nucleotide-disulfide oxidoreductase</fullName>
    </recommendedName>
</protein>
<evidence type="ECO:0000313" key="1">
    <source>
        <dbReference type="EMBL" id="WIY48001.1"/>
    </source>
</evidence>
<proteinExistence type="predicted"/>
<dbReference type="RefSeq" id="WP_017439421.1">
    <property type="nucleotide sequence ID" value="NZ_CP127360.1"/>
</dbReference>
<sequence length="491" mass="51463">MKEGDKALFVVGGGTAALTYLSTVDLDSRFTHVVVVGDQGYWNRVGHRLAQPHHILALPHEDSAGFVDPGRHDALRRILPHDDRSAYVHSRDYQARLARLGQYTRGLLESQGRKVLFAGGVSVGKITKSDGAGYRIATNAAGPAVVGHKVVIATGAAPARSLANHLLPDKSTRDLPHILGYDDILAPGAAERIQGKSVMVYGGGPTAAWAMEVAKGHAGSSMWVARNGFGVAEAAGPRVGAIIEGSRDCQIRGEIEAIRPLGSGEAGGEPRLRVVVASETSGKAVERKSVDVDYLVNSIGQDAYAPGGLHDVLSADIKAELQPIPDRNRVSGVPGTMLGFGTETGDLQIIGAAAASYQDASRGLKPGRLASETLPRSGKIGITIGGVVASVAALTDYMPMRQNPATGEMKVTGLNLHVMNATQLAVYLTGAYPDAPAERINTTVEQYLAARSCTEFGLPDVELQAFMEARLGPLPRIEGIAAEPGARSSAA</sequence>
<keyword evidence="2" id="KW-1185">Reference proteome</keyword>
<reference evidence="1 2" key="1">
    <citation type="submission" date="2023-06" db="EMBL/GenBank/DDBJ databases">
        <authorList>
            <person name="Ham H."/>
            <person name="Park D.S."/>
        </authorList>
    </citation>
    <scope>NUCLEOTIDE SEQUENCE [LARGE SCALE GENOMIC DNA]</scope>
    <source>
        <strain evidence="1 2">KACC 17005</strain>
    </source>
</reference>